<dbReference type="InterPro" id="IPR029016">
    <property type="entry name" value="GAF-like_dom_sf"/>
</dbReference>
<dbReference type="GO" id="GO:0009927">
    <property type="term" value="F:histidine phosphotransfer kinase activity"/>
    <property type="evidence" value="ECO:0007669"/>
    <property type="project" value="TreeGrafter"/>
</dbReference>
<dbReference type="PRINTS" id="PR00344">
    <property type="entry name" value="BCTRLSENSOR"/>
</dbReference>
<dbReference type="Gene3D" id="3.30.450.40">
    <property type="match status" value="1"/>
</dbReference>
<dbReference type="Gene3D" id="1.10.287.130">
    <property type="match status" value="1"/>
</dbReference>
<dbReference type="PANTHER" id="PTHR43047:SF72">
    <property type="entry name" value="OSMOSENSING HISTIDINE PROTEIN KINASE SLN1"/>
    <property type="match status" value="1"/>
</dbReference>
<evidence type="ECO:0000256" key="12">
    <source>
        <dbReference type="SAM" id="Phobius"/>
    </source>
</evidence>
<keyword evidence="11 12" id="KW-0472">Membrane</keyword>
<dbReference type="Pfam" id="PF01590">
    <property type="entry name" value="GAF"/>
    <property type="match status" value="1"/>
</dbReference>
<dbReference type="SMART" id="SM00388">
    <property type="entry name" value="HisKA"/>
    <property type="match status" value="1"/>
</dbReference>
<dbReference type="InterPro" id="IPR003661">
    <property type="entry name" value="HisK_dim/P_dom"/>
</dbReference>
<evidence type="ECO:0000256" key="5">
    <source>
        <dbReference type="ARBA" id="ARBA00022553"/>
    </source>
</evidence>
<dbReference type="FunFam" id="1.10.287.130:FF:000001">
    <property type="entry name" value="Two-component sensor histidine kinase"/>
    <property type="match status" value="1"/>
</dbReference>
<sequence>MIDLRRRRAAQGRPIAARLRRFVYVLWALLLLVCVTAVGALQIQTNEVNRLTLALGPAVDANGHVLHFMSDAETELLGYELSHDPERLTHYRADRARTMAALATLQDPLALLVGDLNAADHALHTGLEGAQRLAVEQWWVYARNTEQAVLRGDRTDLRRGHALSDNFRRVNAALGEHLTTERDEARSSAQATAAAGTTATIAASLAALVATFVLGQRAARSMSRPIAELRDTVTRQREGEPGARAREDQGSLEIRSLAADFNALTEQNLGLQQTQARALRMHQLTFEVERAIRTAPDTQQALDVLCAALGEGLGADRVMANTVDADHKVLLGAQWHLPDLPPLGDMPDDLVPHVGGLAEELWLAEGFAARDDFLAPEVQSRERSRIFHRATGARAVIMVPIGLGDRVIGAIYVLMVHEPRRWTASETGAVQQVAAFVARVIVEADYRAHQSEYVERIERLDRQKTDFLSTVSHELRTPLTSISGYLELLQDGDAGELTGEQHRMLEVIDRNTSRLRGLIEDLLVINRIESGGLKVNVTPVSMRELITHTGQELSPLAQSGAIELDIDAGPDEAIVQGDRGHLQRSIVNIVSNAIKFSRPGGVVTIRCTLDQGAQRVLFTCQDRGIGIPADDQAKIFTRFYRASNATAQAIPGTGLGLAIVKQIVEDHGGELRLTSVEGEGTTVVMDLPLSGSAH</sequence>
<evidence type="ECO:0000256" key="9">
    <source>
        <dbReference type="ARBA" id="ARBA00022989"/>
    </source>
</evidence>
<dbReference type="GO" id="GO:0005886">
    <property type="term" value="C:plasma membrane"/>
    <property type="evidence" value="ECO:0007669"/>
    <property type="project" value="UniProtKB-SubCell"/>
</dbReference>
<dbReference type="PROSITE" id="PS50109">
    <property type="entry name" value="HIS_KIN"/>
    <property type="match status" value="1"/>
</dbReference>
<comment type="catalytic activity">
    <reaction evidence="1">
        <text>ATP + protein L-histidine = ADP + protein N-phospho-L-histidine.</text>
        <dbReference type="EC" id="2.7.13.3"/>
    </reaction>
</comment>
<dbReference type="FunFam" id="3.30.565.10:FF:000006">
    <property type="entry name" value="Sensor histidine kinase WalK"/>
    <property type="match status" value="1"/>
</dbReference>
<comment type="cofactor">
    <cofactor evidence="2">
        <name>a divalent metal cation</name>
        <dbReference type="ChEBI" id="CHEBI:60240"/>
    </cofactor>
</comment>
<dbReference type="Proteomes" id="UP000297866">
    <property type="component" value="Unassembled WGS sequence"/>
</dbReference>
<dbReference type="Gene3D" id="3.30.565.10">
    <property type="entry name" value="Histidine kinase-like ATPase, C-terminal domain"/>
    <property type="match status" value="1"/>
</dbReference>
<feature type="domain" description="Histidine kinase" evidence="13">
    <location>
        <begin position="470"/>
        <end position="691"/>
    </location>
</feature>
<evidence type="ECO:0000256" key="6">
    <source>
        <dbReference type="ARBA" id="ARBA00022679"/>
    </source>
</evidence>
<dbReference type="InterPro" id="IPR003660">
    <property type="entry name" value="HAMP_dom"/>
</dbReference>
<dbReference type="SUPFAM" id="SSF55874">
    <property type="entry name" value="ATPase domain of HSP90 chaperone/DNA topoisomerase II/histidine kinase"/>
    <property type="match status" value="1"/>
</dbReference>
<dbReference type="GO" id="GO:0000155">
    <property type="term" value="F:phosphorelay sensor kinase activity"/>
    <property type="evidence" value="ECO:0007669"/>
    <property type="project" value="InterPro"/>
</dbReference>
<dbReference type="SUPFAM" id="SSF47384">
    <property type="entry name" value="Homodimeric domain of signal transducing histidine kinase"/>
    <property type="match status" value="1"/>
</dbReference>
<dbReference type="InterPro" id="IPR036890">
    <property type="entry name" value="HATPase_C_sf"/>
</dbReference>
<dbReference type="RefSeq" id="WP_134490708.1">
    <property type="nucleotide sequence ID" value="NZ_SOEZ01000051.1"/>
</dbReference>
<dbReference type="OrthoDB" id="9757990at2"/>
<dbReference type="PROSITE" id="PS50885">
    <property type="entry name" value="HAMP"/>
    <property type="match status" value="1"/>
</dbReference>
<dbReference type="PANTHER" id="PTHR43047">
    <property type="entry name" value="TWO-COMPONENT HISTIDINE PROTEIN KINASE"/>
    <property type="match status" value="1"/>
</dbReference>
<organism evidence="15 16">
    <name type="scientific">Cryobacterium tagatosivorans</name>
    <dbReference type="NCBI Taxonomy" id="1259199"/>
    <lineage>
        <taxon>Bacteria</taxon>
        <taxon>Bacillati</taxon>
        <taxon>Actinomycetota</taxon>
        <taxon>Actinomycetes</taxon>
        <taxon>Micrococcales</taxon>
        <taxon>Microbacteriaceae</taxon>
        <taxon>Cryobacterium</taxon>
    </lineage>
</organism>
<evidence type="ECO:0000313" key="16">
    <source>
        <dbReference type="Proteomes" id="UP000297866"/>
    </source>
</evidence>
<comment type="subcellular location">
    <subcellularLocation>
        <location evidence="3">Cell membrane</location>
    </subcellularLocation>
</comment>
<protein>
    <recommendedName>
        <fullName evidence="4">histidine kinase</fullName>
        <ecNumber evidence="4">2.7.13.3</ecNumber>
    </recommendedName>
</protein>
<keyword evidence="6" id="KW-0808">Transferase</keyword>
<dbReference type="InterPro" id="IPR003018">
    <property type="entry name" value="GAF"/>
</dbReference>
<dbReference type="InterPro" id="IPR003594">
    <property type="entry name" value="HATPase_dom"/>
</dbReference>
<comment type="caution">
    <text evidence="15">The sequence shown here is derived from an EMBL/GenBank/DDBJ whole genome shotgun (WGS) entry which is preliminary data.</text>
</comment>
<evidence type="ECO:0000256" key="8">
    <source>
        <dbReference type="ARBA" id="ARBA00022777"/>
    </source>
</evidence>
<evidence type="ECO:0000256" key="1">
    <source>
        <dbReference type="ARBA" id="ARBA00000085"/>
    </source>
</evidence>
<dbReference type="SUPFAM" id="SSF55781">
    <property type="entry name" value="GAF domain-like"/>
    <property type="match status" value="1"/>
</dbReference>
<keyword evidence="16" id="KW-1185">Reference proteome</keyword>
<gene>
    <name evidence="15" type="ORF">E3O23_10280</name>
</gene>
<evidence type="ECO:0000256" key="10">
    <source>
        <dbReference type="ARBA" id="ARBA00023012"/>
    </source>
</evidence>
<evidence type="ECO:0000259" key="14">
    <source>
        <dbReference type="PROSITE" id="PS50885"/>
    </source>
</evidence>
<evidence type="ECO:0000256" key="3">
    <source>
        <dbReference type="ARBA" id="ARBA00004236"/>
    </source>
</evidence>
<dbReference type="SMART" id="SM00065">
    <property type="entry name" value="GAF"/>
    <property type="match status" value="1"/>
</dbReference>
<reference evidence="15 16" key="1">
    <citation type="submission" date="2019-03" db="EMBL/GenBank/DDBJ databases">
        <title>Genomics of glacier-inhabiting Cryobacterium strains.</title>
        <authorList>
            <person name="Liu Q."/>
            <person name="Xin Y.-H."/>
        </authorList>
    </citation>
    <scope>NUCLEOTIDE SEQUENCE [LARGE SCALE GENOMIC DNA]</scope>
    <source>
        <strain evidence="15 16">Sr47</strain>
    </source>
</reference>
<proteinExistence type="predicted"/>
<keyword evidence="5" id="KW-0597">Phosphoprotein</keyword>
<dbReference type="AlphaFoldDB" id="A0A4R8UFD8"/>
<dbReference type="InterPro" id="IPR004358">
    <property type="entry name" value="Sig_transdc_His_kin-like_C"/>
</dbReference>
<dbReference type="SMART" id="SM00387">
    <property type="entry name" value="HATPase_c"/>
    <property type="match status" value="1"/>
</dbReference>
<feature type="transmembrane region" description="Helical" evidence="12">
    <location>
        <begin position="21"/>
        <end position="41"/>
    </location>
</feature>
<dbReference type="Pfam" id="PF02518">
    <property type="entry name" value="HATPase_c"/>
    <property type="match status" value="1"/>
</dbReference>
<evidence type="ECO:0000256" key="7">
    <source>
        <dbReference type="ARBA" id="ARBA00022692"/>
    </source>
</evidence>
<keyword evidence="9 12" id="KW-1133">Transmembrane helix</keyword>
<feature type="domain" description="HAMP" evidence="14">
    <location>
        <begin position="220"/>
        <end position="273"/>
    </location>
</feature>
<keyword evidence="10" id="KW-0902">Two-component regulatory system</keyword>
<keyword evidence="7 12" id="KW-0812">Transmembrane</keyword>
<dbReference type="Pfam" id="PF00512">
    <property type="entry name" value="HisKA"/>
    <property type="match status" value="1"/>
</dbReference>
<evidence type="ECO:0000256" key="2">
    <source>
        <dbReference type="ARBA" id="ARBA00001968"/>
    </source>
</evidence>
<dbReference type="CDD" id="cd00075">
    <property type="entry name" value="HATPase"/>
    <property type="match status" value="1"/>
</dbReference>
<dbReference type="GO" id="GO:0005509">
    <property type="term" value="F:calcium ion binding"/>
    <property type="evidence" value="ECO:0007669"/>
    <property type="project" value="UniProtKB-ARBA"/>
</dbReference>
<name>A0A4R8UFD8_9MICO</name>
<dbReference type="Gene3D" id="6.10.340.10">
    <property type="match status" value="1"/>
</dbReference>
<dbReference type="CDD" id="cd00082">
    <property type="entry name" value="HisKA"/>
    <property type="match status" value="1"/>
</dbReference>
<evidence type="ECO:0000313" key="15">
    <source>
        <dbReference type="EMBL" id="TFB50264.1"/>
    </source>
</evidence>
<dbReference type="InterPro" id="IPR005467">
    <property type="entry name" value="His_kinase_dom"/>
</dbReference>
<evidence type="ECO:0000256" key="11">
    <source>
        <dbReference type="ARBA" id="ARBA00023136"/>
    </source>
</evidence>
<dbReference type="EMBL" id="SOEZ01000051">
    <property type="protein sequence ID" value="TFB50264.1"/>
    <property type="molecule type" value="Genomic_DNA"/>
</dbReference>
<keyword evidence="8" id="KW-0418">Kinase</keyword>
<accession>A0A4R8UFD8</accession>
<evidence type="ECO:0000256" key="4">
    <source>
        <dbReference type="ARBA" id="ARBA00012438"/>
    </source>
</evidence>
<dbReference type="InterPro" id="IPR036097">
    <property type="entry name" value="HisK_dim/P_sf"/>
</dbReference>
<evidence type="ECO:0000259" key="13">
    <source>
        <dbReference type="PROSITE" id="PS50109"/>
    </source>
</evidence>
<dbReference type="EC" id="2.7.13.3" evidence="4"/>